<accession>A0ABW4DC62</accession>
<dbReference type="Pfam" id="PF13443">
    <property type="entry name" value="HTH_26"/>
    <property type="match status" value="1"/>
</dbReference>
<feature type="domain" description="HTH cro/C1-type" evidence="1">
    <location>
        <begin position="41"/>
        <end position="61"/>
    </location>
</feature>
<dbReference type="InterPro" id="IPR010982">
    <property type="entry name" value="Lambda_DNA-bd_dom_sf"/>
</dbReference>
<dbReference type="Gene3D" id="1.10.260.40">
    <property type="entry name" value="lambda repressor-like DNA-binding domains"/>
    <property type="match status" value="1"/>
</dbReference>
<dbReference type="RefSeq" id="WP_229524468.1">
    <property type="nucleotide sequence ID" value="NZ_JAFFQR010000064.1"/>
</dbReference>
<protein>
    <submittedName>
        <fullName evidence="2">Helix-turn-helix domain-containing protein</fullName>
    </submittedName>
</protein>
<sequence length="69" mass="7880">MGFSYKPLWKLLIERDMNKEDLRIQVGISSATMAKMGKDENISFEVLNKICTYFGVQPSDIIEHKAGDQ</sequence>
<evidence type="ECO:0000259" key="1">
    <source>
        <dbReference type="PROSITE" id="PS50943"/>
    </source>
</evidence>
<dbReference type="CDD" id="cd00093">
    <property type="entry name" value="HTH_XRE"/>
    <property type="match status" value="1"/>
</dbReference>
<dbReference type="PANTHER" id="PTHR37301:SF1">
    <property type="entry name" value="DNA-BINDING PROTEIN"/>
    <property type="match status" value="1"/>
</dbReference>
<evidence type="ECO:0000313" key="2">
    <source>
        <dbReference type="EMBL" id="MFD1461573.1"/>
    </source>
</evidence>
<name>A0ABW4DC62_9BACL</name>
<keyword evidence="3" id="KW-1185">Reference proteome</keyword>
<dbReference type="EMBL" id="JBHTNZ010000009">
    <property type="protein sequence ID" value="MFD1461573.1"/>
    <property type="molecule type" value="Genomic_DNA"/>
</dbReference>
<gene>
    <name evidence="2" type="ORF">ACFQ5D_09105</name>
</gene>
<dbReference type="InterPro" id="IPR001387">
    <property type="entry name" value="Cro/C1-type_HTH"/>
</dbReference>
<comment type="caution">
    <text evidence="2">The sequence shown here is derived from an EMBL/GenBank/DDBJ whole genome shotgun (WGS) entry which is preliminary data.</text>
</comment>
<dbReference type="Proteomes" id="UP001597340">
    <property type="component" value="Unassembled WGS sequence"/>
</dbReference>
<dbReference type="PANTHER" id="PTHR37301">
    <property type="entry name" value="DNA-BINDING PROTEIN-RELATED"/>
    <property type="match status" value="1"/>
</dbReference>
<organism evidence="2 3">
    <name type="scientific">Paenibacillus farraposensis</name>
    <dbReference type="NCBI Taxonomy" id="2807095"/>
    <lineage>
        <taxon>Bacteria</taxon>
        <taxon>Bacillati</taxon>
        <taxon>Bacillota</taxon>
        <taxon>Bacilli</taxon>
        <taxon>Bacillales</taxon>
        <taxon>Paenibacillaceae</taxon>
        <taxon>Paenibacillus</taxon>
    </lineage>
</organism>
<reference evidence="3" key="1">
    <citation type="journal article" date="2019" name="Int. J. Syst. Evol. Microbiol.">
        <title>The Global Catalogue of Microorganisms (GCM) 10K type strain sequencing project: providing services to taxonomists for standard genome sequencing and annotation.</title>
        <authorList>
            <consortium name="The Broad Institute Genomics Platform"/>
            <consortium name="The Broad Institute Genome Sequencing Center for Infectious Disease"/>
            <person name="Wu L."/>
            <person name="Ma J."/>
        </authorList>
    </citation>
    <scope>NUCLEOTIDE SEQUENCE [LARGE SCALE GENOMIC DNA]</scope>
    <source>
        <strain evidence="3">CCM 9147</strain>
    </source>
</reference>
<dbReference type="PROSITE" id="PS50943">
    <property type="entry name" value="HTH_CROC1"/>
    <property type="match status" value="1"/>
</dbReference>
<proteinExistence type="predicted"/>
<evidence type="ECO:0000313" key="3">
    <source>
        <dbReference type="Proteomes" id="UP001597340"/>
    </source>
</evidence>
<dbReference type="SUPFAM" id="SSF47413">
    <property type="entry name" value="lambda repressor-like DNA-binding domains"/>
    <property type="match status" value="1"/>
</dbReference>